<dbReference type="GO" id="GO:0016020">
    <property type="term" value="C:membrane"/>
    <property type="evidence" value="ECO:0007669"/>
    <property type="project" value="UniProtKB-SubCell"/>
</dbReference>
<feature type="transmembrane region" description="Helical" evidence="5">
    <location>
        <begin position="216"/>
        <end position="233"/>
    </location>
</feature>
<dbReference type="Proteomes" id="UP000449547">
    <property type="component" value="Unassembled WGS sequence"/>
</dbReference>
<evidence type="ECO:0000256" key="5">
    <source>
        <dbReference type="SAM" id="Phobius"/>
    </source>
</evidence>
<gene>
    <name evidence="7" type="ORF">DIURU_000480</name>
</gene>
<feature type="transmembrane region" description="Helical" evidence="5">
    <location>
        <begin position="53"/>
        <end position="72"/>
    </location>
</feature>
<proteinExistence type="predicted"/>
<feature type="transmembrane region" description="Helical" evidence="5">
    <location>
        <begin position="12"/>
        <end position="33"/>
    </location>
</feature>
<evidence type="ECO:0000256" key="4">
    <source>
        <dbReference type="ARBA" id="ARBA00023136"/>
    </source>
</evidence>
<feature type="transmembrane region" description="Helical" evidence="5">
    <location>
        <begin position="375"/>
        <end position="398"/>
    </location>
</feature>
<evidence type="ECO:0000256" key="1">
    <source>
        <dbReference type="ARBA" id="ARBA00004141"/>
    </source>
</evidence>
<feature type="transmembrane region" description="Helical" evidence="5">
    <location>
        <begin position="179"/>
        <end position="196"/>
    </location>
</feature>
<dbReference type="CDD" id="cd17476">
    <property type="entry name" value="MFS_Amf1_MDR_like"/>
    <property type="match status" value="1"/>
</dbReference>
<dbReference type="PANTHER" id="PTHR42718:SF14">
    <property type="entry name" value="AMINOTRIAZOLE RESISTANCE PROTEIN"/>
    <property type="match status" value="1"/>
</dbReference>
<dbReference type="SUPFAM" id="SSF103473">
    <property type="entry name" value="MFS general substrate transporter"/>
    <property type="match status" value="1"/>
</dbReference>
<dbReference type="EMBL" id="SWFT01000019">
    <property type="protein sequence ID" value="KAA8907793.1"/>
    <property type="molecule type" value="Genomic_DNA"/>
</dbReference>
<dbReference type="AlphaFoldDB" id="A0A642UXV2"/>
<feature type="transmembrane region" description="Helical" evidence="5">
    <location>
        <begin position="282"/>
        <end position="302"/>
    </location>
</feature>
<dbReference type="PANTHER" id="PTHR42718">
    <property type="entry name" value="MAJOR FACILITATOR SUPERFAMILY MULTIDRUG TRANSPORTER MFSC"/>
    <property type="match status" value="1"/>
</dbReference>
<name>A0A642UXV2_DIURU</name>
<dbReference type="InterPro" id="IPR011701">
    <property type="entry name" value="MFS"/>
</dbReference>
<organism evidence="7 8">
    <name type="scientific">Diutina rugosa</name>
    <name type="common">Yeast</name>
    <name type="synonym">Candida rugosa</name>
    <dbReference type="NCBI Taxonomy" id="5481"/>
    <lineage>
        <taxon>Eukaryota</taxon>
        <taxon>Fungi</taxon>
        <taxon>Dikarya</taxon>
        <taxon>Ascomycota</taxon>
        <taxon>Saccharomycotina</taxon>
        <taxon>Pichiomycetes</taxon>
        <taxon>Debaryomycetaceae</taxon>
        <taxon>Diutina</taxon>
    </lineage>
</organism>
<dbReference type="PROSITE" id="PS50850">
    <property type="entry name" value="MFS"/>
    <property type="match status" value="1"/>
</dbReference>
<feature type="transmembrane region" description="Helical" evidence="5">
    <location>
        <begin position="84"/>
        <end position="106"/>
    </location>
</feature>
<dbReference type="OMA" id="FILCWAM"/>
<feature type="transmembrane region" description="Helical" evidence="5">
    <location>
        <begin position="347"/>
        <end position="369"/>
    </location>
</feature>
<keyword evidence="3 5" id="KW-1133">Transmembrane helix</keyword>
<evidence type="ECO:0000259" key="6">
    <source>
        <dbReference type="PROSITE" id="PS50850"/>
    </source>
</evidence>
<evidence type="ECO:0000256" key="2">
    <source>
        <dbReference type="ARBA" id="ARBA00022692"/>
    </source>
</evidence>
<feature type="transmembrane region" description="Helical" evidence="5">
    <location>
        <begin position="118"/>
        <end position="138"/>
    </location>
</feature>
<dbReference type="GO" id="GO:0022857">
    <property type="term" value="F:transmembrane transporter activity"/>
    <property type="evidence" value="ECO:0007669"/>
    <property type="project" value="InterPro"/>
</dbReference>
<keyword evidence="2 5" id="KW-0812">Transmembrane</keyword>
<protein>
    <recommendedName>
        <fullName evidence="6">Major facilitator superfamily (MFS) profile domain-containing protein</fullName>
    </recommendedName>
</protein>
<dbReference type="InterPro" id="IPR036259">
    <property type="entry name" value="MFS_trans_sf"/>
</dbReference>
<keyword evidence="4 5" id="KW-0472">Membrane</keyword>
<accession>A0A642UXV2</accession>
<dbReference type="RefSeq" id="XP_034014799.1">
    <property type="nucleotide sequence ID" value="XM_034157713.1"/>
</dbReference>
<evidence type="ECO:0000256" key="3">
    <source>
        <dbReference type="ARBA" id="ARBA00022989"/>
    </source>
</evidence>
<dbReference type="OrthoDB" id="2130629at2759"/>
<feature type="domain" description="Major facilitator superfamily (MFS) profile" evidence="6">
    <location>
        <begin position="18"/>
        <end position="473"/>
    </location>
</feature>
<dbReference type="GeneID" id="54779133"/>
<dbReference type="Pfam" id="PF07690">
    <property type="entry name" value="MFS_1"/>
    <property type="match status" value="1"/>
</dbReference>
<feature type="transmembrane region" description="Helical" evidence="5">
    <location>
        <begin position="322"/>
        <end position="340"/>
    </location>
</feature>
<evidence type="ECO:0000313" key="8">
    <source>
        <dbReference type="Proteomes" id="UP000449547"/>
    </source>
</evidence>
<dbReference type="VEuPathDB" id="FungiDB:DIURU_000480"/>
<reference evidence="7 8" key="1">
    <citation type="submission" date="2019-07" db="EMBL/GenBank/DDBJ databases">
        <title>Genome assembly of two rare yeast pathogens: Diutina rugosa and Trichomonascus ciferrii.</title>
        <authorList>
            <person name="Mixao V."/>
            <person name="Saus E."/>
            <person name="Hansen A."/>
            <person name="Lass-Flor C."/>
            <person name="Gabaldon T."/>
        </authorList>
    </citation>
    <scope>NUCLEOTIDE SEQUENCE [LARGE SCALE GENOMIC DNA]</scope>
    <source>
        <strain evidence="7 8">CBS 613</strain>
    </source>
</reference>
<dbReference type="Gene3D" id="1.20.1250.20">
    <property type="entry name" value="MFS general substrate transporter like domains"/>
    <property type="match status" value="2"/>
</dbReference>
<feature type="transmembrane region" description="Helical" evidence="5">
    <location>
        <begin position="239"/>
        <end position="262"/>
    </location>
</feature>
<keyword evidence="8" id="KW-1185">Reference proteome</keyword>
<dbReference type="InterPro" id="IPR020846">
    <property type="entry name" value="MFS_dom"/>
</dbReference>
<comment type="caution">
    <text evidence="7">The sequence shown here is derived from an EMBL/GenBank/DDBJ whole genome shotgun (WGS) entry which is preliminary data.</text>
</comment>
<feature type="transmembrane region" description="Helical" evidence="5">
    <location>
        <begin position="410"/>
        <end position="430"/>
    </location>
</feature>
<feature type="transmembrane region" description="Helical" evidence="5">
    <location>
        <begin position="150"/>
        <end position="173"/>
    </location>
</feature>
<comment type="subcellular location">
    <subcellularLocation>
        <location evidence="1">Membrane</location>
        <topology evidence="1">Multi-pass membrane protein</topology>
    </subcellularLocation>
</comment>
<feature type="transmembrane region" description="Helical" evidence="5">
    <location>
        <begin position="450"/>
        <end position="471"/>
    </location>
</feature>
<evidence type="ECO:0000313" key="7">
    <source>
        <dbReference type="EMBL" id="KAA8907793.1"/>
    </source>
</evidence>
<sequence>MIDPPPKIIGSFLREVMLLLLTVMAQFLCQGGITMSLTPMNLIMESFHSVEETAKVWFMGSFALTVGTFILISGRLGDIYGLKLILLIGWAWVFVWSLITGCSVYVDSVIFFIICRAFQGIGFALVMPCALGILGTVYDGHSRKNLAFGLMGAGGPTGATIGALMAAVVSQLAWWPWSYWLLAIVAFGICILSYFFVPNVNELQRRGGHTKPRFDWIGSTLGVSGLILFNFVWNQGPVVGWGTAYIIVLLPISVAFIIAFFIAELKFVKSPLLPKTIFNRRIGLVLLCMGLGWGSFGVWQFYYWNYILNLRQYTPINAGLSYLPFFVLGTIASLTVSYIIKLTKPSYLIMFSMLAFMSGGIMLVCTPVHQSFWQMTFGMQFILCWAMDLSFPAAAIILSNYLPLHHQGMAGSLLSTVVNYSVSLFLAMSSTVEIQTMKHTHDVLKSYKGALYFSIGVAALGVMFAAVFIFVQRHDDVGADFTPQVSNTSDEKESVSQETTRMVAKV</sequence>